<dbReference type="GO" id="GO:0009279">
    <property type="term" value="C:cell outer membrane"/>
    <property type="evidence" value="ECO:0007669"/>
    <property type="project" value="UniProtKB-SubCell"/>
</dbReference>
<evidence type="ECO:0000256" key="7">
    <source>
        <dbReference type="ARBA" id="ARBA00023237"/>
    </source>
</evidence>
<sequence length="703" mass="79375">MRQGLRPLCAALWLCAGSSAVTSLPIGAEDLFTNSSEVPEVLTATRLRQPSTEVPGSVTVLDRELIRASGARSIPELLRLVPGMKVGYRNGNQVNVNYHGTSITEARRMQVLVDGRSVYRPGLASVDWVDIPLAIEDIERIEVFRGPNTVTYGANALQAVVNVITRNPQDSLGTRSKVTVGERGVREFYGSHGFTAGNASLRLSLGSRQFDGFDELADGSNYHNGSHAEYFTLSALHNLVGEQTLEWQVGAKQGENERPTEDFGLSDPDVEAEDYFGLMRWKGAVSTSHELQVQGYIQQQNRSQDWHTRVPIPLFDPSLGKLYQLNPQLANATVKNPFAVVGTTPEETALLTAFQMTVVNNNCMTSCNESTGTTQARTHERRTDIELQDTWRPFDNFSLVSGLGARHDRADSQTFLGGTVSNDSWRAFSNAEWRFAPNWLLNAGGMFEHDELSGSNFSPRIALNWLFVPEQSLRAVYSEAVRRPDMFEQNAVWSYQGRNMSPLISGSSTASYYQVARAPGDLEPEHIHASELGWNAYWSTWQLSSDIRLFYEELHKQISEPLRLDNFNPSNANQSRFHGAEGQLDWQASPRDRLRLTYAYVDNTASDKIDRRLTARHSGSAGWMHEWNHDWHTSVFYYGADQLNEYPFARTDWRLAKRFQLAHEQRLEIALMWQLRLDDEPLTWAENNQRSRSQWLLSAELDF</sequence>
<dbReference type="Pfam" id="PF07715">
    <property type="entry name" value="Plug"/>
    <property type="match status" value="1"/>
</dbReference>
<comment type="similarity">
    <text evidence="8 9">Belongs to the TonB-dependent receptor family.</text>
</comment>
<evidence type="ECO:0000256" key="1">
    <source>
        <dbReference type="ARBA" id="ARBA00004571"/>
    </source>
</evidence>
<evidence type="ECO:0000256" key="6">
    <source>
        <dbReference type="ARBA" id="ARBA00023136"/>
    </source>
</evidence>
<dbReference type="PROSITE" id="PS52016">
    <property type="entry name" value="TONB_DEPENDENT_REC_3"/>
    <property type="match status" value="1"/>
</dbReference>
<feature type="signal peptide" evidence="10">
    <location>
        <begin position="1"/>
        <end position="28"/>
    </location>
</feature>
<evidence type="ECO:0000259" key="12">
    <source>
        <dbReference type="Pfam" id="PF07715"/>
    </source>
</evidence>
<keyword evidence="4 8" id="KW-0812">Transmembrane</keyword>
<dbReference type="SUPFAM" id="SSF56935">
    <property type="entry name" value="Porins"/>
    <property type="match status" value="1"/>
</dbReference>
<dbReference type="InterPro" id="IPR000531">
    <property type="entry name" value="Beta-barrel_TonB"/>
</dbReference>
<reference evidence="13 14" key="1">
    <citation type="submission" date="2016-10" db="EMBL/GenBank/DDBJ databases">
        <authorList>
            <person name="de Groot N.N."/>
        </authorList>
    </citation>
    <scope>NUCLEOTIDE SEQUENCE [LARGE SCALE GENOMIC DNA]</scope>
    <source>
        <strain evidence="13 14">JCM 19513</strain>
    </source>
</reference>
<keyword evidence="2 8" id="KW-0813">Transport</keyword>
<evidence type="ECO:0000256" key="8">
    <source>
        <dbReference type="PROSITE-ProRule" id="PRU01360"/>
    </source>
</evidence>
<protein>
    <submittedName>
        <fullName evidence="13">Iron complex outermembrane recepter protein</fullName>
    </submittedName>
</protein>
<dbReference type="InterPro" id="IPR036942">
    <property type="entry name" value="Beta-barrel_TonB_sf"/>
</dbReference>
<dbReference type="Gene3D" id="2.170.130.10">
    <property type="entry name" value="TonB-dependent receptor, plug domain"/>
    <property type="match status" value="1"/>
</dbReference>
<keyword evidence="10" id="KW-0732">Signal</keyword>
<dbReference type="AlphaFoldDB" id="A0A1H7RCB6"/>
<evidence type="ECO:0000256" key="4">
    <source>
        <dbReference type="ARBA" id="ARBA00022692"/>
    </source>
</evidence>
<evidence type="ECO:0000313" key="14">
    <source>
        <dbReference type="Proteomes" id="UP000185766"/>
    </source>
</evidence>
<dbReference type="STRING" id="1429083.GCA_001885685_03226"/>
<evidence type="ECO:0000313" key="13">
    <source>
        <dbReference type="EMBL" id="SEL57926.1"/>
    </source>
</evidence>
<feature type="domain" description="TonB-dependent receptor-like beta-barrel" evidence="11">
    <location>
        <begin position="378"/>
        <end position="655"/>
    </location>
</feature>
<proteinExistence type="inferred from homology"/>
<evidence type="ECO:0000256" key="9">
    <source>
        <dbReference type="RuleBase" id="RU003357"/>
    </source>
</evidence>
<comment type="subcellular location">
    <subcellularLocation>
        <location evidence="1 8">Cell outer membrane</location>
        <topology evidence="1 8">Multi-pass membrane protein</topology>
    </subcellularLocation>
</comment>
<dbReference type="Pfam" id="PF00593">
    <property type="entry name" value="TonB_dep_Rec_b-barrel"/>
    <property type="match status" value="1"/>
</dbReference>
<accession>A0A1H7RCB6</accession>
<evidence type="ECO:0000256" key="3">
    <source>
        <dbReference type="ARBA" id="ARBA00022452"/>
    </source>
</evidence>
<feature type="domain" description="TonB-dependent receptor plug" evidence="12">
    <location>
        <begin position="52"/>
        <end position="160"/>
    </location>
</feature>
<gene>
    <name evidence="13" type="ORF">SAMN05216214_11493</name>
</gene>
<evidence type="ECO:0000256" key="2">
    <source>
        <dbReference type="ARBA" id="ARBA00022448"/>
    </source>
</evidence>
<dbReference type="GO" id="GO:0015344">
    <property type="term" value="F:siderophore uptake transmembrane transporter activity"/>
    <property type="evidence" value="ECO:0007669"/>
    <property type="project" value="TreeGrafter"/>
</dbReference>
<keyword evidence="6 8" id="KW-0472">Membrane</keyword>
<dbReference type="PANTHER" id="PTHR30069:SF27">
    <property type="entry name" value="BLL4766 PROTEIN"/>
    <property type="match status" value="1"/>
</dbReference>
<keyword evidence="14" id="KW-1185">Reference proteome</keyword>
<name>A0A1H7RCB6_9GAMM</name>
<dbReference type="InterPro" id="IPR037066">
    <property type="entry name" value="Plug_dom_sf"/>
</dbReference>
<dbReference type="InterPro" id="IPR012910">
    <property type="entry name" value="Plug_dom"/>
</dbReference>
<dbReference type="Gene3D" id="2.40.170.20">
    <property type="entry name" value="TonB-dependent receptor, beta-barrel domain"/>
    <property type="match status" value="1"/>
</dbReference>
<keyword evidence="5 9" id="KW-0798">TonB box</keyword>
<organism evidence="13 14">
    <name type="scientific">Atopomonas hussainii</name>
    <dbReference type="NCBI Taxonomy" id="1429083"/>
    <lineage>
        <taxon>Bacteria</taxon>
        <taxon>Pseudomonadati</taxon>
        <taxon>Pseudomonadota</taxon>
        <taxon>Gammaproteobacteria</taxon>
        <taxon>Pseudomonadales</taxon>
        <taxon>Pseudomonadaceae</taxon>
        <taxon>Atopomonas</taxon>
    </lineage>
</organism>
<evidence type="ECO:0000256" key="5">
    <source>
        <dbReference type="ARBA" id="ARBA00023077"/>
    </source>
</evidence>
<evidence type="ECO:0000259" key="11">
    <source>
        <dbReference type="Pfam" id="PF00593"/>
    </source>
</evidence>
<dbReference type="InterPro" id="IPR039426">
    <property type="entry name" value="TonB-dep_rcpt-like"/>
</dbReference>
<dbReference type="PANTHER" id="PTHR30069">
    <property type="entry name" value="TONB-DEPENDENT OUTER MEMBRANE RECEPTOR"/>
    <property type="match status" value="1"/>
</dbReference>
<dbReference type="EMBL" id="FOAS01000014">
    <property type="protein sequence ID" value="SEL57926.1"/>
    <property type="molecule type" value="Genomic_DNA"/>
</dbReference>
<keyword evidence="3 8" id="KW-1134">Transmembrane beta strand</keyword>
<dbReference type="Proteomes" id="UP000185766">
    <property type="component" value="Unassembled WGS sequence"/>
</dbReference>
<evidence type="ECO:0000256" key="10">
    <source>
        <dbReference type="SAM" id="SignalP"/>
    </source>
</evidence>
<feature type="chain" id="PRO_5010318387" evidence="10">
    <location>
        <begin position="29"/>
        <end position="703"/>
    </location>
</feature>
<keyword evidence="7 8" id="KW-0998">Cell outer membrane</keyword>
<dbReference type="GO" id="GO:0044718">
    <property type="term" value="P:siderophore transmembrane transport"/>
    <property type="evidence" value="ECO:0007669"/>
    <property type="project" value="TreeGrafter"/>
</dbReference>